<sequence length="267" mass="29388">VKKLTVKDLLDNKGKKQLTEVYAHNSNEAAACELAGIDMLVTSENNNVTEIRNAAPNTFLTVGLAYGEHTNETRILDASFHAIKLGADAIYCPQGLRLVRAIADEGIPVVGHVGFVPYKASLFGGFKAVGKTAKEAVKTLELTKAYQEAGAIGVEIEIVPHKVATYISQNVDILLISMGSGNGCDAQYLFADDILGYNKGHIPRHAKVYCDHKSEYERLFNESIVAFKAFKNDVDSDSYPEKKHNLEIDNSEYKNFLNLIKTKDYSN</sequence>
<evidence type="ECO:0000256" key="2">
    <source>
        <dbReference type="ARBA" id="ARBA00012618"/>
    </source>
</evidence>
<dbReference type="InterPro" id="IPR040442">
    <property type="entry name" value="Pyrv_kinase-like_dom_sf"/>
</dbReference>
<dbReference type="PIRSF" id="PIRSF000388">
    <property type="entry name" value="Pantoate_hydroxy_MeTrfase"/>
    <property type="match status" value="1"/>
</dbReference>
<dbReference type="GO" id="GO:0003864">
    <property type="term" value="F:3-methyl-2-oxobutanoate hydroxymethyltransferase activity"/>
    <property type="evidence" value="ECO:0007669"/>
    <property type="project" value="UniProtKB-EC"/>
</dbReference>
<dbReference type="InterPro" id="IPR015813">
    <property type="entry name" value="Pyrv/PenolPyrv_kinase-like_dom"/>
</dbReference>
<dbReference type="GO" id="GO:0000287">
    <property type="term" value="F:magnesium ion binding"/>
    <property type="evidence" value="ECO:0007669"/>
    <property type="project" value="TreeGrafter"/>
</dbReference>
<dbReference type="PANTHER" id="PTHR20881:SF0">
    <property type="entry name" value="3-METHYL-2-OXOBUTANOATE HYDROXYMETHYLTRANSFERASE"/>
    <property type="match status" value="1"/>
</dbReference>
<reference evidence="4" key="1">
    <citation type="submission" date="2018-05" db="EMBL/GenBank/DDBJ databases">
        <authorList>
            <person name="Lanie J.A."/>
            <person name="Ng W.-L."/>
            <person name="Kazmierczak K.M."/>
            <person name="Andrzejewski T.M."/>
            <person name="Davidsen T.M."/>
            <person name="Wayne K.J."/>
            <person name="Tettelin H."/>
            <person name="Glass J.I."/>
            <person name="Rusch D."/>
            <person name="Podicherti R."/>
            <person name="Tsui H.-C.T."/>
            <person name="Winkler M.E."/>
        </authorList>
    </citation>
    <scope>NUCLEOTIDE SEQUENCE</scope>
</reference>
<dbReference type="EC" id="2.1.2.11" evidence="2"/>
<gene>
    <name evidence="4" type="ORF">METZ01_LOCUS144545</name>
</gene>
<dbReference type="AlphaFoldDB" id="A0A381ZRU8"/>
<keyword evidence="3" id="KW-0808">Transferase</keyword>
<dbReference type="Pfam" id="PF02548">
    <property type="entry name" value="Pantoate_transf"/>
    <property type="match status" value="1"/>
</dbReference>
<feature type="non-terminal residue" evidence="4">
    <location>
        <position position="1"/>
    </location>
</feature>
<evidence type="ECO:0000256" key="1">
    <source>
        <dbReference type="ARBA" id="ARBA00008676"/>
    </source>
</evidence>
<dbReference type="InterPro" id="IPR003700">
    <property type="entry name" value="Pantoate_hydroxy_MeTrfase"/>
</dbReference>
<name>A0A381ZRU8_9ZZZZ</name>
<evidence type="ECO:0000313" key="4">
    <source>
        <dbReference type="EMBL" id="SVA91691.1"/>
    </source>
</evidence>
<comment type="similarity">
    <text evidence="1">Belongs to the PanB family.</text>
</comment>
<dbReference type="GO" id="GO:0015940">
    <property type="term" value="P:pantothenate biosynthetic process"/>
    <property type="evidence" value="ECO:0007669"/>
    <property type="project" value="InterPro"/>
</dbReference>
<organism evidence="4">
    <name type="scientific">marine metagenome</name>
    <dbReference type="NCBI Taxonomy" id="408172"/>
    <lineage>
        <taxon>unclassified sequences</taxon>
        <taxon>metagenomes</taxon>
        <taxon>ecological metagenomes</taxon>
    </lineage>
</organism>
<dbReference type="Gene3D" id="3.20.20.60">
    <property type="entry name" value="Phosphoenolpyruvate-binding domains"/>
    <property type="match status" value="1"/>
</dbReference>
<dbReference type="EMBL" id="UINC01022322">
    <property type="protein sequence ID" value="SVA91691.1"/>
    <property type="molecule type" value="Genomic_DNA"/>
</dbReference>
<proteinExistence type="inferred from homology"/>
<dbReference type="SUPFAM" id="SSF51621">
    <property type="entry name" value="Phosphoenolpyruvate/pyruvate domain"/>
    <property type="match status" value="1"/>
</dbReference>
<accession>A0A381ZRU8</accession>
<evidence type="ECO:0000256" key="3">
    <source>
        <dbReference type="ARBA" id="ARBA00022679"/>
    </source>
</evidence>
<protein>
    <recommendedName>
        <fullName evidence="2">3-methyl-2-oxobutanoate hydroxymethyltransferase</fullName>
        <ecNumber evidence="2">2.1.2.11</ecNumber>
    </recommendedName>
</protein>
<dbReference type="PANTHER" id="PTHR20881">
    <property type="entry name" value="3-METHYL-2-OXOBUTANOATE HYDROXYMETHYLTRANSFERASE"/>
    <property type="match status" value="1"/>
</dbReference>